<name>A0A140KZJ9_9FIRM</name>
<evidence type="ECO:0000256" key="1">
    <source>
        <dbReference type="SAM" id="Phobius"/>
    </source>
</evidence>
<dbReference type="RefSeq" id="WP_068558023.1">
    <property type="nucleotide sequence ID" value="NZ_LOEE01000080.1"/>
</dbReference>
<gene>
    <name evidence="2" type="ORF">AN619_29420</name>
</gene>
<dbReference type="AlphaFoldDB" id="A0A140KZJ9"/>
<evidence type="ECO:0000313" key="3">
    <source>
        <dbReference type="Proteomes" id="UP000070456"/>
    </source>
</evidence>
<feature type="transmembrane region" description="Helical" evidence="1">
    <location>
        <begin position="20"/>
        <end position="44"/>
    </location>
</feature>
<sequence length="175" mass="19432">MVRVEEIKKNLSNQKGGAIIWLMIVIIAFVAVSALVLDFTNLYIKAKQVKLSLNRSVKAGSLAILEGEQLANGNFLIDTGRAENNFRKILAHNLGLNESTLEPLAKSVLSEKLIIKEFAVENNTPAIYYSGTLKRNFNIENPSVIAVVEVKIRGVFLQKKMRLSKLSSSQLISIY</sequence>
<dbReference type="OrthoDB" id="1726098at2"/>
<protein>
    <submittedName>
        <fullName evidence="2">Uncharacterized protein</fullName>
    </submittedName>
</protein>
<keyword evidence="1" id="KW-0472">Membrane</keyword>
<dbReference type="EMBL" id="LOEE01000080">
    <property type="protein sequence ID" value="KXG73724.1"/>
    <property type="molecule type" value="Genomic_DNA"/>
</dbReference>
<accession>A0A140KZJ9</accession>
<reference evidence="2 3" key="1">
    <citation type="submission" date="2015-12" db="EMBL/GenBank/DDBJ databases">
        <title>Draft genome sequence of the thermoanaerobe Thermotalea metallivorans, an isolate from the runoff channel of the Great Artesian Basin, Australia.</title>
        <authorList>
            <person name="Patel B.K."/>
        </authorList>
    </citation>
    <scope>NUCLEOTIDE SEQUENCE [LARGE SCALE GENOMIC DNA]</scope>
    <source>
        <strain evidence="2 3">B2-1</strain>
    </source>
</reference>
<keyword evidence="3" id="KW-1185">Reference proteome</keyword>
<evidence type="ECO:0000313" key="2">
    <source>
        <dbReference type="EMBL" id="KXG73724.1"/>
    </source>
</evidence>
<dbReference type="STRING" id="520762.AN619_29420"/>
<organism evidence="2 3">
    <name type="scientific">Thermotalea metallivorans</name>
    <dbReference type="NCBI Taxonomy" id="520762"/>
    <lineage>
        <taxon>Bacteria</taxon>
        <taxon>Bacillati</taxon>
        <taxon>Bacillota</taxon>
        <taxon>Clostridia</taxon>
        <taxon>Peptostreptococcales</taxon>
        <taxon>Thermotaleaceae</taxon>
        <taxon>Thermotalea</taxon>
    </lineage>
</organism>
<comment type="caution">
    <text evidence="2">The sequence shown here is derived from an EMBL/GenBank/DDBJ whole genome shotgun (WGS) entry which is preliminary data.</text>
</comment>
<dbReference type="Proteomes" id="UP000070456">
    <property type="component" value="Unassembled WGS sequence"/>
</dbReference>
<proteinExistence type="predicted"/>
<keyword evidence="1" id="KW-1133">Transmembrane helix</keyword>
<keyword evidence="1" id="KW-0812">Transmembrane</keyword>